<evidence type="ECO:0000313" key="11">
    <source>
        <dbReference type="EMBL" id="RJF76813.1"/>
    </source>
</evidence>
<feature type="transmembrane region" description="Helical" evidence="9">
    <location>
        <begin position="158"/>
        <end position="180"/>
    </location>
</feature>
<evidence type="ECO:0000256" key="6">
    <source>
        <dbReference type="ARBA" id="ARBA00022989"/>
    </source>
</evidence>
<evidence type="ECO:0000256" key="8">
    <source>
        <dbReference type="ARBA" id="ARBA00023136"/>
    </source>
</evidence>
<keyword evidence="6 9" id="KW-1133">Transmembrane helix</keyword>
<comment type="subcellular location">
    <subcellularLocation>
        <location evidence="1">Cell membrane</location>
        <topology evidence="1">Multi-pass membrane protein</topology>
    </subcellularLocation>
</comment>
<feature type="transmembrane region" description="Helical" evidence="9">
    <location>
        <begin position="50"/>
        <end position="70"/>
    </location>
</feature>
<keyword evidence="8 9" id="KW-0472">Membrane</keyword>
<dbReference type="PANTHER" id="PTHR30413">
    <property type="entry name" value="INNER MEMBRANE TRANSPORT PERMEASE"/>
    <property type="match status" value="1"/>
</dbReference>
<evidence type="ECO:0000256" key="9">
    <source>
        <dbReference type="SAM" id="Phobius"/>
    </source>
</evidence>
<proteinExistence type="inferred from homology"/>
<keyword evidence="5 9" id="KW-0812">Transmembrane</keyword>
<dbReference type="EMBL" id="QYUL01000006">
    <property type="protein sequence ID" value="RJF76813.1"/>
    <property type="molecule type" value="Genomic_DNA"/>
</dbReference>
<evidence type="ECO:0000256" key="7">
    <source>
        <dbReference type="ARBA" id="ARBA00023047"/>
    </source>
</evidence>
<feature type="transmembrane region" description="Helical" evidence="9">
    <location>
        <begin position="239"/>
        <end position="261"/>
    </location>
</feature>
<keyword evidence="12" id="KW-1185">Reference proteome</keyword>
<keyword evidence="4" id="KW-1003">Cell membrane</keyword>
<evidence type="ECO:0000256" key="2">
    <source>
        <dbReference type="ARBA" id="ARBA00007783"/>
    </source>
</evidence>
<dbReference type="Pfam" id="PF01061">
    <property type="entry name" value="ABC2_membrane"/>
    <property type="match status" value="1"/>
</dbReference>
<evidence type="ECO:0000256" key="5">
    <source>
        <dbReference type="ARBA" id="ARBA00022692"/>
    </source>
</evidence>
<comment type="caution">
    <text evidence="11">The sequence shown here is derived from an EMBL/GenBank/DDBJ whole genome shotgun (WGS) entry which is preliminary data.</text>
</comment>
<accession>A0A418VKZ0</accession>
<evidence type="ECO:0000256" key="1">
    <source>
        <dbReference type="ARBA" id="ARBA00004651"/>
    </source>
</evidence>
<keyword evidence="7" id="KW-0625">Polysaccharide transport</keyword>
<keyword evidence="3" id="KW-0813">Transport</keyword>
<feature type="transmembrane region" description="Helical" evidence="9">
    <location>
        <begin position="187"/>
        <end position="204"/>
    </location>
</feature>
<dbReference type="RefSeq" id="WP_119834165.1">
    <property type="nucleotide sequence ID" value="NZ_QYUL01000006.1"/>
</dbReference>
<feature type="domain" description="ABC-2 type transporter transmembrane" evidence="10">
    <location>
        <begin position="31"/>
        <end position="230"/>
    </location>
</feature>
<dbReference type="AlphaFoldDB" id="A0A418VKZ0"/>
<dbReference type="GO" id="GO:0005886">
    <property type="term" value="C:plasma membrane"/>
    <property type="evidence" value="ECO:0007669"/>
    <property type="project" value="UniProtKB-SubCell"/>
</dbReference>
<protein>
    <submittedName>
        <fullName evidence="11">ABC transporter permease</fullName>
    </submittedName>
</protein>
<organism evidence="11 12">
    <name type="scientific">Azospirillum cavernae</name>
    <dbReference type="NCBI Taxonomy" id="2320860"/>
    <lineage>
        <taxon>Bacteria</taxon>
        <taxon>Pseudomonadati</taxon>
        <taxon>Pseudomonadota</taxon>
        <taxon>Alphaproteobacteria</taxon>
        <taxon>Rhodospirillales</taxon>
        <taxon>Azospirillaceae</taxon>
        <taxon>Azospirillum</taxon>
    </lineage>
</organism>
<dbReference type="InterPro" id="IPR013525">
    <property type="entry name" value="ABC2_TM"/>
</dbReference>
<evidence type="ECO:0000256" key="3">
    <source>
        <dbReference type="ARBA" id="ARBA00022448"/>
    </source>
</evidence>
<dbReference type="OrthoDB" id="9796017at2"/>
<evidence type="ECO:0000256" key="4">
    <source>
        <dbReference type="ARBA" id="ARBA00022475"/>
    </source>
</evidence>
<dbReference type="GO" id="GO:0140359">
    <property type="term" value="F:ABC-type transporter activity"/>
    <property type="evidence" value="ECO:0007669"/>
    <property type="project" value="InterPro"/>
</dbReference>
<dbReference type="Proteomes" id="UP000283458">
    <property type="component" value="Unassembled WGS sequence"/>
</dbReference>
<gene>
    <name evidence="11" type="ORF">D3877_28425</name>
</gene>
<dbReference type="GO" id="GO:0015774">
    <property type="term" value="P:polysaccharide transport"/>
    <property type="evidence" value="ECO:0007669"/>
    <property type="project" value="UniProtKB-KW"/>
</dbReference>
<reference evidence="11 12" key="1">
    <citation type="submission" date="2018-09" db="EMBL/GenBank/DDBJ databases">
        <authorList>
            <person name="Zhu H."/>
        </authorList>
    </citation>
    <scope>NUCLEOTIDE SEQUENCE [LARGE SCALE GENOMIC DNA]</scope>
    <source>
        <strain evidence="11 12">K2W22B-5</strain>
    </source>
</reference>
<feature type="transmembrane region" description="Helical" evidence="9">
    <location>
        <begin position="125"/>
        <end position="146"/>
    </location>
</feature>
<comment type="similarity">
    <text evidence="2">Belongs to the ABC-2 integral membrane protein family.</text>
</comment>
<dbReference type="GO" id="GO:0015920">
    <property type="term" value="P:lipopolysaccharide transport"/>
    <property type="evidence" value="ECO:0007669"/>
    <property type="project" value="TreeGrafter"/>
</dbReference>
<feature type="transmembrane region" description="Helical" evidence="9">
    <location>
        <begin position="82"/>
        <end position="104"/>
    </location>
</feature>
<keyword evidence="7" id="KW-0762">Sugar transport</keyword>
<sequence length="271" mass="30721">MTLLFDSADRSQAARACEDLQLGAMSWSLWGMLGWHDIRKRYRRSVLGPFWLTLSMAVLVASLGFIYGSLFNFHLSDYLPFLALGLAIWNFVAAILNEGCHSFLEFESLIKHVRMPLSVHALRVVWRNLIILAHNAVIFVVMALWLGLWPGFGLLEAMLGVVLLVVNAVWIALLLGIACARFRDIQPITGSVVQLLFFITPVMWKPELMAERQLLITLNPIYYLMEVVRGPLLGETLPLSTWAGALLITALGWSLTFAVYVRFRKRIAYWL</sequence>
<name>A0A418VKZ0_9PROT</name>
<dbReference type="PANTHER" id="PTHR30413:SF10">
    <property type="entry name" value="CAPSULE POLYSACCHARIDE EXPORT INNER-MEMBRANE PROTEIN CTRC"/>
    <property type="match status" value="1"/>
</dbReference>
<evidence type="ECO:0000259" key="10">
    <source>
        <dbReference type="Pfam" id="PF01061"/>
    </source>
</evidence>
<evidence type="ECO:0000313" key="12">
    <source>
        <dbReference type="Proteomes" id="UP000283458"/>
    </source>
</evidence>